<evidence type="ECO:0000313" key="3">
    <source>
        <dbReference type="EMBL" id="CAH3171661.1"/>
    </source>
</evidence>
<dbReference type="PANTHER" id="PTHR18952">
    <property type="entry name" value="CARBONIC ANHYDRASE"/>
    <property type="match status" value="1"/>
</dbReference>
<comment type="similarity">
    <text evidence="1">Belongs to the alpha-carbonic anhydrase family.</text>
</comment>
<dbReference type="Gene3D" id="3.10.200.10">
    <property type="entry name" value="Alpha carbonic anhydrase"/>
    <property type="match status" value="1"/>
</dbReference>
<protein>
    <recommendedName>
        <fullName evidence="2">Alpha-carbonic anhydrase domain-containing protein</fullName>
    </recommendedName>
</protein>
<dbReference type="PROSITE" id="PS51144">
    <property type="entry name" value="ALPHA_CA_2"/>
    <property type="match status" value="1"/>
</dbReference>
<evidence type="ECO:0000256" key="1">
    <source>
        <dbReference type="ARBA" id="ARBA00010718"/>
    </source>
</evidence>
<dbReference type="Proteomes" id="UP001159405">
    <property type="component" value="Unassembled WGS sequence"/>
</dbReference>
<proteinExistence type="inferred from homology"/>
<evidence type="ECO:0000259" key="2">
    <source>
        <dbReference type="PROSITE" id="PS51144"/>
    </source>
</evidence>
<evidence type="ECO:0000313" key="4">
    <source>
        <dbReference type="Proteomes" id="UP001159405"/>
    </source>
</evidence>
<dbReference type="InterPro" id="IPR001148">
    <property type="entry name" value="CA_dom"/>
</dbReference>
<organism evidence="3 4">
    <name type="scientific">Porites lobata</name>
    <dbReference type="NCBI Taxonomy" id="104759"/>
    <lineage>
        <taxon>Eukaryota</taxon>
        <taxon>Metazoa</taxon>
        <taxon>Cnidaria</taxon>
        <taxon>Anthozoa</taxon>
        <taxon>Hexacorallia</taxon>
        <taxon>Scleractinia</taxon>
        <taxon>Fungiina</taxon>
        <taxon>Poritidae</taxon>
        <taxon>Porites</taxon>
    </lineage>
</organism>
<sequence length="149" mass="16615">MSCSLRLAGNPYIVGAYIRLYSFLVATHEEWGYADTNNDVLGPPDWKDRYEDCGHRKQSPINIVKSETIKKSFSPLKITFDNAKGLVTGTFKNTGHLPELEIADSNGASLTKGPLGHKTFELLQFHVHFGCANDRGSEHTLDEKRFSGE</sequence>
<reference evidence="3 4" key="1">
    <citation type="submission" date="2022-05" db="EMBL/GenBank/DDBJ databases">
        <authorList>
            <consortium name="Genoscope - CEA"/>
            <person name="William W."/>
        </authorList>
    </citation>
    <scope>NUCLEOTIDE SEQUENCE [LARGE SCALE GENOMIC DNA]</scope>
</reference>
<dbReference type="SUPFAM" id="SSF51069">
    <property type="entry name" value="Carbonic anhydrase"/>
    <property type="match status" value="1"/>
</dbReference>
<dbReference type="SMART" id="SM01057">
    <property type="entry name" value="Carb_anhydrase"/>
    <property type="match status" value="1"/>
</dbReference>
<comment type="caution">
    <text evidence="3">The sequence shown here is derived from an EMBL/GenBank/DDBJ whole genome shotgun (WGS) entry which is preliminary data.</text>
</comment>
<keyword evidence="4" id="KW-1185">Reference proteome</keyword>
<accession>A0ABN8QZU1</accession>
<feature type="domain" description="Alpha-carbonic anhydrase" evidence="2">
    <location>
        <begin position="29"/>
        <end position="149"/>
    </location>
</feature>
<gene>
    <name evidence="3" type="ORF">PLOB_00012104</name>
</gene>
<dbReference type="InterPro" id="IPR023561">
    <property type="entry name" value="Carbonic_anhydrase_a-class"/>
</dbReference>
<feature type="non-terminal residue" evidence="3">
    <location>
        <position position="149"/>
    </location>
</feature>
<dbReference type="EMBL" id="CALNXK010000166">
    <property type="protein sequence ID" value="CAH3171661.1"/>
    <property type="molecule type" value="Genomic_DNA"/>
</dbReference>
<dbReference type="PANTHER" id="PTHR18952:SF208">
    <property type="entry name" value="CARBONIC ANHYDRASE XA-RELATED"/>
    <property type="match status" value="1"/>
</dbReference>
<dbReference type="InterPro" id="IPR036398">
    <property type="entry name" value="CA_dom_sf"/>
</dbReference>
<dbReference type="Pfam" id="PF00194">
    <property type="entry name" value="Carb_anhydrase"/>
    <property type="match status" value="1"/>
</dbReference>
<name>A0ABN8QZU1_9CNID</name>